<sequence>MKIPRKSYLSARIPALDVLLVANLLDDLILTKALGYHTGGGAHAVTLGEGSVAAGPEGPLQAELGRRRR</sequence>
<name>I4EM02_9BACT</name>
<evidence type="ECO:0000313" key="2">
    <source>
        <dbReference type="EMBL" id="CCF85715.1"/>
    </source>
</evidence>
<dbReference type="RefSeq" id="WP_008480831.1">
    <property type="nucleotide sequence ID" value="NZ_CAGS01000499.1"/>
</dbReference>
<comment type="caution">
    <text evidence="2">The sequence shown here is derived from an EMBL/GenBank/DDBJ whole genome shotgun (WGS) entry which is preliminary data.</text>
</comment>
<dbReference type="AlphaFoldDB" id="I4EM02"/>
<organism evidence="2 3">
    <name type="scientific">Nitrolancea hollandica Lb</name>
    <dbReference type="NCBI Taxonomy" id="1129897"/>
    <lineage>
        <taxon>Bacteria</taxon>
        <taxon>Pseudomonadati</taxon>
        <taxon>Thermomicrobiota</taxon>
        <taxon>Thermomicrobia</taxon>
        <taxon>Sphaerobacterales</taxon>
        <taxon>Sphaerobacterineae</taxon>
        <taxon>Sphaerobacteraceae</taxon>
        <taxon>Nitrolancea</taxon>
    </lineage>
</organism>
<feature type="region of interest" description="Disordered" evidence="1">
    <location>
        <begin position="50"/>
        <end position="69"/>
    </location>
</feature>
<accession>I4EM02</accession>
<gene>
    <name evidence="2" type="ORF">NITHO_5480003</name>
</gene>
<reference evidence="2 3" key="1">
    <citation type="journal article" date="2012" name="ISME J.">
        <title>Nitrification expanded: discovery, physiology and genomics of a nitrite-oxidizing bacterium from the phylum Chloroflexi.</title>
        <authorList>
            <person name="Sorokin D.Y."/>
            <person name="Lucker S."/>
            <person name="Vejmelkova D."/>
            <person name="Kostrikina N.A."/>
            <person name="Kleerebezem R."/>
            <person name="Rijpstra W.I."/>
            <person name="Damste J.S."/>
            <person name="Le Paslier D."/>
            <person name="Muyzer G."/>
            <person name="Wagner M."/>
            <person name="van Loosdrecht M.C."/>
            <person name="Daims H."/>
        </authorList>
    </citation>
    <scope>NUCLEOTIDE SEQUENCE [LARGE SCALE GENOMIC DNA]</scope>
    <source>
        <strain evidence="3">none</strain>
    </source>
</reference>
<keyword evidence="3" id="KW-1185">Reference proteome</keyword>
<dbReference type="Proteomes" id="UP000004221">
    <property type="component" value="Unassembled WGS sequence"/>
</dbReference>
<evidence type="ECO:0000256" key="1">
    <source>
        <dbReference type="SAM" id="MobiDB-lite"/>
    </source>
</evidence>
<dbReference type="EMBL" id="CAGS01000499">
    <property type="protein sequence ID" value="CCF85715.1"/>
    <property type="molecule type" value="Genomic_DNA"/>
</dbReference>
<protein>
    <submittedName>
        <fullName evidence="2">Uncharacterized protein</fullName>
    </submittedName>
</protein>
<evidence type="ECO:0000313" key="3">
    <source>
        <dbReference type="Proteomes" id="UP000004221"/>
    </source>
</evidence>
<proteinExistence type="predicted"/>